<comment type="subcellular location">
    <subcellularLocation>
        <location evidence="1">Membrane</location>
        <topology evidence="1">Multi-pass membrane protein</topology>
    </subcellularLocation>
</comment>
<dbReference type="InterPro" id="IPR004710">
    <property type="entry name" value="Bilac:Na_transpt"/>
</dbReference>
<dbReference type="PANTHER" id="PTHR10361">
    <property type="entry name" value="SODIUM-BILE ACID COTRANSPORTER"/>
    <property type="match status" value="1"/>
</dbReference>
<evidence type="ECO:0000256" key="5">
    <source>
        <dbReference type="SAM" id="Phobius"/>
    </source>
</evidence>
<dbReference type="PANTHER" id="PTHR10361:SF28">
    <property type="entry name" value="P3 PROTEIN-RELATED"/>
    <property type="match status" value="1"/>
</dbReference>
<feature type="transmembrane region" description="Helical" evidence="5">
    <location>
        <begin position="189"/>
        <end position="209"/>
    </location>
</feature>
<protein>
    <submittedName>
        <fullName evidence="6">Sodium Bile acid symporter family protein</fullName>
    </submittedName>
</protein>
<gene>
    <name evidence="6" type="ORF">PGLFYP46_00543</name>
</gene>
<dbReference type="PROSITE" id="PS51257">
    <property type="entry name" value="PROKAR_LIPOPROTEIN"/>
    <property type="match status" value="1"/>
</dbReference>
<evidence type="ECO:0000256" key="1">
    <source>
        <dbReference type="ARBA" id="ARBA00004141"/>
    </source>
</evidence>
<name>A0A6N3D7Q4_9FIRM</name>
<feature type="transmembrane region" description="Helical" evidence="5">
    <location>
        <begin position="281"/>
        <end position="302"/>
    </location>
</feature>
<dbReference type="EMBL" id="CACRUP010000024">
    <property type="protein sequence ID" value="VYU21613.1"/>
    <property type="molecule type" value="Genomic_DNA"/>
</dbReference>
<dbReference type="InterPro" id="IPR038770">
    <property type="entry name" value="Na+/solute_symporter_sf"/>
</dbReference>
<evidence type="ECO:0000256" key="3">
    <source>
        <dbReference type="ARBA" id="ARBA00022989"/>
    </source>
</evidence>
<keyword evidence="4 5" id="KW-0472">Membrane</keyword>
<organism evidence="6">
    <name type="scientific">Peptoniphilus gorbachii</name>
    <dbReference type="NCBI Taxonomy" id="411567"/>
    <lineage>
        <taxon>Bacteria</taxon>
        <taxon>Bacillati</taxon>
        <taxon>Bacillota</taxon>
        <taxon>Tissierellia</taxon>
        <taxon>Tissierellales</taxon>
        <taxon>Peptoniphilaceae</taxon>
        <taxon>Peptoniphilus</taxon>
    </lineage>
</organism>
<dbReference type="RefSeq" id="WP_156702587.1">
    <property type="nucleotide sequence ID" value="NZ_CACRUP010000024.1"/>
</dbReference>
<evidence type="ECO:0000256" key="4">
    <source>
        <dbReference type="ARBA" id="ARBA00023136"/>
    </source>
</evidence>
<feature type="transmembrane region" description="Helical" evidence="5">
    <location>
        <begin position="12"/>
        <end position="28"/>
    </location>
</feature>
<evidence type="ECO:0000256" key="2">
    <source>
        <dbReference type="ARBA" id="ARBA00022692"/>
    </source>
</evidence>
<feature type="transmembrane region" description="Helical" evidence="5">
    <location>
        <begin position="96"/>
        <end position="115"/>
    </location>
</feature>
<accession>A0A6N3D7Q4</accession>
<evidence type="ECO:0000313" key="6">
    <source>
        <dbReference type="EMBL" id="VYU21613.1"/>
    </source>
</evidence>
<feature type="transmembrane region" description="Helical" evidence="5">
    <location>
        <begin position="67"/>
        <end position="90"/>
    </location>
</feature>
<feature type="transmembrane region" description="Helical" evidence="5">
    <location>
        <begin position="221"/>
        <end position="242"/>
    </location>
</feature>
<keyword evidence="3 5" id="KW-1133">Transmembrane helix</keyword>
<dbReference type="GO" id="GO:0016020">
    <property type="term" value="C:membrane"/>
    <property type="evidence" value="ECO:0007669"/>
    <property type="project" value="UniProtKB-SubCell"/>
</dbReference>
<sequence>MFRKISHYIEKYLIIIILFLSACALRYPNSFSFMTKYTSLFLAAAMFGMGTSIETRDFKNLLKAPKIIFLGALCQYTIMPLLALALSVLFKLPKDIALGVILVGACPGGTASNVLSHIAEGDLAYSVLLTVASTLLAPIVTPLLVYLMAGSIVEVSFMSMFISIVKVIVIPVGLGIITNTLLKNKIKKIDFIFPLISSMAIALIIAAIVGLNAEKIMTSGLLVFGVVIIHNFLGLLVGLGVGKLTGLDYDKKSTLSIEVGTQNSGLAVVLANTNFALNPLAALPGAIFSVVQNLIGSIFAHYRAGQREKMLKEREVNI</sequence>
<dbReference type="InterPro" id="IPR002657">
    <property type="entry name" value="BilAc:Na_symport/Acr3"/>
</dbReference>
<proteinExistence type="predicted"/>
<dbReference type="AlphaFoldDB" id="A0A6N3D7Q4"/>
<dbReference type="Gene3D" id="1.20.1530.20">
    <property type="match status" value="1"/>
</dbReference>
<keyword evidence="2 5" id="KW-0812">Transmembrane</keyword>
<dbReference type="Pfam" id="PF01758">
    <property type="entry name" value="SBF"/>
    <property type="match status" value="1"/>
</dbReference>
<reference evidence="6" key="1">
    <citation type="submission" date="2019-11" db="EMBL/GenBank/DDBJ databases">
        <authorList>
            <person name="Feng L."/>
        </authorList>
    </citation>
    <scope>NUCLEOTIDE SEQUENCE</scope>
    <source>
        <strain evidence="6">PgorbachiiLFYP46</strain>
    </source>
</reference>
<feature type="transmembrane region" description="Helical" evidence="5">
    <location>
        <begin position="155"/>
        <end position="177"/>
    </location>
</feature>
<feature type="transmembrane region" description="Helical" evidence="5">
    <location>
        <begin position="127"/>
        <end position="149"/>
    </location>
</feature>